<dbReference type="Proteomes" id="UP000234198">
    <property type="component" value="Unassembled WGS sequence"/>
</dbReference>
<evidence type="ECO:0000256" key="3">
    <source>
        <dbReference type="ARBA" id="ARBA00023295"/>
    </source>
</evidence>
<evidence type="ECO:0000259" key="4">
    <source>
        <dbReference type="SMART" id="SM00642"/>
    </source>
</evidence>
<dbReference type="CDD" id="cd11333">
    <property type="entry name" value="AmyAc_SI_OligoGlu_DGase"/>
    <property type="match status" value="1"/>
</dbReference>
<dbReference type="InterPro" id="IPR006047">
    <property type="entry name" value="GH13_cat_dom"/>
</dbReference>
<dbReference type="SUPFAM" id="SSF51445">
    <property type="entry name" value="(Trans)glycosidases"/>
    <property type="match status" value="1"/>
</dbReference>
<keyword evidence="3" id="KW-0326">Glycosidase</keyword>
<gene>
    <name evidence="5" type="ORF">CYJ22_00145</name>
</gene>
<dbReference type="PANTHER" id="PTHR10357">
    <property type="entry name" value="ALPHA-AMYLASE FAMILY MEMBER"/>
    <property type="match status" value="1"/>
</dbReference>
<evidence type="ECO:0000256" key="2">
    <source>
        <dbReference type="ARBA" id="ARBA00022801"/>
    </source>
</evidence>
<dbReference type="InterPro" id="IPR045857">
    <property type="entry name" value="O16G_dom_2"/>
</dbReference>
<evidence type="ECO:0000313" key="6">
    <source>
        <dbReference type="Proteomes" id="UP000234198"/>
    </source>
</evidence>
<evidence type="ECO:0000313" key="5">
    <source>
        <dbReference type="EMBL" id="PKY65342.1"/>
    </source>
</evidence>
<reference evidence="5 6" key="1">
    <citation type="submission" date="2017-12" db="EMBL/GenBank/DDBJ databases">
        <title>Phylogenetic diversity of female urinary microbiome.</title>
        <authorList>
            <person name="Thomas-White K."/>
            <person name="Wolfe A.J."/>
        </authorList>
    </citation>
    <scope>NUCLEOTIDE SEQUENCE [LARGE SCALE GENOMIC DNA]</scope>
    <source>
        <strain evidence="5 6">UMB0018</strain>
    </source>
</reference>
<dbReference type="FunFam" id="3.90.400.10:FF:000002">
    <property type="entry name" value="Sucrose isomerase"/>
    <property type="match status" value="1"/>
</dbReference>
<dbReference type="Gene3D" id="3.90.400.10">
    <property type="entry name" value="Oligo-1,6-glucosidase, Domain 2"/>
    <property type="match status" value="1"/>
</dbReference>
<dbReference type="FunFam" id="3.20.20.80:FF:000064">
    <property type="entry name" value="Oligo-1,6-glucosidase"/>
    <property type="match status" value="1"/>
</dbReference>
<protein>
    <submittedName>
        <fullName evidence="5">Glucohydrolase</fullName>
    </submittedName>
</protein>
<dbReference type="AlphaFoldDB" id="A0A2I1I2H9"/>
<sequence length="589" mass="66172">MIHHPDLLPTTRTSVSPWWKNAVLYQVYPRSFQDTNGDGYGDLHGIHRRLDYLADLGVDIVWISPIYRSPQADNGYDISDYQDIDPLFGDLDAFDQLVARAHELGMRVVMDLVVNHTSVEHPWFVESASSTHSPRRDWYYWRNARPGMEPGAPGAEPNNWESFFAGSAWQFDPTSGQYYLHLFAREQPDLNWENPRVRDAVYEMMNWWLDRGVDGFRVDAIDVISKAPGLPDGGPARAPFGVGHECYADGPRLHEFLQEMNARTFAHHHGSFTVGEASNASPESALLFCAPERGEFNMLIQFEHMNLGLENGKFSPRPLADGELAEVFTRWQNTLGDRGWNALYLENHDQPRSVSRFGDPGSYWRESATALATAYFLQRGTPFIYQGQEIGMLGGSLLKRCDFRDVESLNFLAGLEGDEVPVGLAAMSRDNGRTPMQWDDSPTAGFTSSEPWIDIPPSAAAINVAAQIQDPGSILSYYKALIDARHRVPALTEGSFERIDVGSPALFVYRRWTAGSEVLVMVNLSGSVQTPHFPAPDEAWAPSRWNLYLGNTDVPLTTDSLRSQDGADCDVRPHDSMKPWEARVYLRVL</sequence>
<dbReference type="SUPFAM" id="SSF51011">
    <property type="entry name" value="Glycosyl hydrolase domain"/>
    <property type="match status" value="1"/>
</dbReference>
<dbReference type="GO" id="GO:0009313">
    <property type="term" value="P:oligosaccharide catabolic process"/>
    <property type="evidence" value="ECO:0007669"/>
    <property type="project" value="TreeGrafter"/>
</dbReference>
<dbReference type="NCBIfam" id="NF008183">
    <property type="entry name" value="PRK10933.1"/>
    <property type="match status" value="1"/>
</dbReference>
<name>A0A2I1I2H9_9ACTO</name>
<dbReference type="SMART" id="SM00642">
    <property type="entry name" value="Aamy"/>
    <property type="match status" value="1"/>
</dbReference>
<evidence type="ECO:0000256" key="1">
    <source>
        <dbReference type="ARBA" id="ARBA00008061"/>
    </source>
</evidence>
<keyword evidence="2 5" id="KW-0378">Hydrolase</keyword>
<comment type="similarity">
    <text evidence="1">Belongs to the glycosyl hydrolase 13 family.</text>
</comment>
<dbReference type="Gene3D" id="2.60.40.1180">
    <property type="entry name" value="Golgi alpha-mannosidase II"/>
    <property type="match status" value="1"/>
</dbReference>
<dbReference type="EMBL" id="PKKM01000001">
    <property type="protein sequence ID" value="PKY65342.1"/>
    <property type="molecule type" value="Genomic_DNA"/>
</dbReference>
<comment type="caution">
    <text evidence="5">The sequence shown here is derived from an EMBL/GenBank/DDBJ whole genome shotgun (WGS) entry which is preliminary data.</text>
</comment>
<proteinExistence type="inferred from homology"/>
<dbReference type="InterPro" id="IPR013780">
    <property type="entry name" value="Glyco_hydro_b"/>
</dbReference>
<dbReference type="InterPro" id="IPR017853">
    <property type="entry name" value="GH"/>
</dbReference>
<organism evidence="5 6">
    <name type="scientific">Schaalia odontolytica</name>
    <dbReference type="NCBI Taxonomy" id="1660"/>
    <lineage>
        <taxon>Bacteria</taxon>
        <taxon>Bacillati</taxon>
        <taxon>Actinomycetota</taxon>
        <taxon>Actinomycetes</taxon>
        <taxon>Actinomycetales</taxon>
        <taxon>Actinomycetaceae</taxon>
        <taxon>Schaalia</taxon>
    </lineage>
</organism>
<dbReference type="PANTHER" id="PTHR10357:SF179">
    <property type="entry name" value="NEUTRAL AND BASIC AMINO ACID TRANSPORT PROTEIN RBAT"/>
    <property type="match status" value="1"/>
</dbReference>
<accession>A0A2I1I2H9</accession>
<dbReference type="RefSeq" id="WP_101600182.1">
    <property type="nucleotide sequence ID" value="NZ_PKKM01000001.1"/>
</dbReference>
<dbReference type="Gene3D" id="3.20.20.80">
    <property type="entry name" value="Glycosidases"/>
    <property type="match status" value="1"/>
</dbReference>
<feature type="domain" description="Glycosyl hydrolase family 13 catalytic" evidence="4">
    <location>
        <begin position="26"/>
        <end position="433"/>
    </location>
</feature>
<dbReference type="Pfam" id="PF00128">
    <property type="entry name" value="Alpha-amylase"/>
    <property type="match status" value="1"/>
</dbReference>
<dbReference type="GO" id="GO:0004556">
    <property type="term" value="F:alpha-amylase activity"/>
    <property type="evidence" value="ECO:0007669"/>
    <property type="project" value="TreeGrafter"/>
</dbReference>